<dbReference type="Pfam" id="PF00571">
    <property type="entry name" value="CBS"/>
    <property type="match status" value="2"/>
</dbReference>
<dbReference type="PROSITE" id="PS51371">
    <property type="entry name" value="CBS"/>
    <property type="match status" value="2"/>
</dbReference>
<organism evidence="4">
    <name type="scientific">uncultured Solirubrobacteraceae bacterium</name>
    <dbReference type="NCBI Taxonomy" id="1162706"/>
    <lineage>
        <taxon>Bacteria</taxon>
        <taxon>Bacillati</taxon>
        <taxon>Actinomycetota</taxon>
        <taxon>Thermoleophilia</taxon>
        <taxon>Solirubrobacterales</taxon>
        <taxon>Solirubrobacteraceae</taxon>
        <taxon>environmental samples</taxon>
    </lineage>
</organism>
<dbReference type="PANTHER" id="PTHR43080:SF2">
    <property type="entry name" value="CBS DOMAIN-CONTAINING PROTEIN"/>
    <property type="match status" value="1"/>
</dbReference>
<dbReference type="PANTHER" id="PTHR43080">
    <property type="entry name" value="CBS DOMAIN-CONTAINING PROTEIN CBSX3, MITOCHONDRIAL"/>
    <property type="match status" value="1"/>
</dbReference>
<evidence type="ECO:0000256" key="2">
    <source>
        <dbReference type="PROSITE-ProRule" id="PRU00703"/>
    </source>
</evidence>
<dbReference type="EMBL" id="CADCVQ010000057">
    <property type="protein sequence ID" value="CAA9488638.1"/>
    <property type="molecule type" value="Genomic_DNA"/>
</dbReference>
<feature type="domain" description="CBS" evidence="3">
    <location>
        <begin position="10"/>
        <end position="68"/>
    </location>
</feature>
<dbReference type="Gene3D" id="3.10.580.10">
    <property type="entry name" value="CBS-domain"/>
    <property type="match status" value="1"/>
</dbReference>
<dbReference type="SUPFAM" id="SSF54631">
    <property type="entry name" value="CBS-domain pair"/>
    <property type="match status" value="1"/>
</dbReference>
<accession>A0A6J4SD53</accession>
<evidence type="ECO:0000259" key="3">
    <source>
        <dbReference type="PROSITE" id="PS51371"/>
    </source>
</evidence>
<dbReference type="InterPro" id="IPR046342">
    <property type="entry name" value="CBS_dom_sf"/>
</dbReference>
<sequence length="153" mass="16693">MTPQRIARTVRRAAPLLPHDDCLRDAVAQIIAADVPALPVIDGAGKLLGIFGEREFIGALFPGYLNTLGYAAFVPRSLDEALDKRAGCIDDPVSKYMNTDHIDVDEDASDTQLAEIFLHHRVLIIPIVDAGSVTGIVTREDFFRGIAQRLVDV</sequence>
<dbReference type="InterPro" id="IPR051257">
    <property type="entry name" value="Diverse_CBS-Domain"/>
</dbReference>
<name>A0A6J4SD53_9ACTN</name>
<dbReference type="InterPro" id="IPR000644">
    <property type="entry name" value="CBS_dom"/>
</dbReference>
<gene>
    <name evidence="4" type="ORF">AVDCRST_MAG67-1205</name>
</gene>
<dbReference type="SMART" id="SM00116">
    <property type="entry name" value="CBS"/>
    <property type="match status" value="2"/>
</dbReference>
<evidence type="ECO:0000313" key="4">
    <source>
        <dbReference type="EMBL" id="CAA9488638.1"/>
    </source>
</evidence>
<dbReference type="AlphaFoldDB" id="A0A6J4SD53"/>
<feature type="domain" description="CBS" evidence="3">
    <location>
        <begin position="97"/>
        <end position="153"/>
    </location>
</feature>
<keyword evidence="1 2" id="KW-0129">CBS domain</keyword>
<proteinExistence type="predicted"/>
<reference evidence="4" key="1">
    <citation type="submission" date="2020-02" db="EMBL/GenBank/DDBJ databases">
        <authorList>
            <person name="Meier V. D."/>
        </authorList>
    </citation>
    <scope>NUCLEOTIDE SEQUENCE</scope>
    <source>
        <strain evidence="4">AVDCRST_MAG67</strain>
    </source>
</reference>
<protein>
    <recommendedName>
        <fullName evidence="3">CBS domain-containing protein</fullName>
    </recommendedName>
</protein>
<evidence type="ECO:0000256" key="1">
    <source>
        <dbReference type="ARBA" id="ARBA00023122"/>
    </source>
</evidence>